<reference evidence="2" key="1">
    <citation type="submission" date="2018-02" db="EMBL/GenBank/DDBJ databases">
        <title>Rhizophora mucronata_Transcriptome.</title>
        <authorList>
            <person name="Meera S.P."/>
            <person name="Sreeshan A."/>
            <person name="Augustine A."/>
        </authorList>
    </citation>
    <scope>NUCLEOTIDE SEQUENCE</scope>
    <source>
        <tissue evidence="2">Leaf</tissue>
    </source>
</reference>
<evidence type="ECO:0000313" key="2">
    <source>
        <dbReference type="EMBL" id="MBX36099.1"/>
    </source>
</evidence>
<dbReference type="EMBL" id="GGEC01055615">
    <property type="protein sequence ID" value="MBX36099.1"/>
    <property type="molecule type" value="Transcribed_RNA"/>
</dbReference>
<keyword evidence="2" id="KW-0418">Kinase</keyword>
<dbReference type="GO" id="GO:0016301">
    <property type="term" value="F:kinase activity"/>
    <property type="evidence" value="ECO:0007669"/>
    <property type="project" value="UniProtKB-KW"/>
</dbReference>
<evidence type="ECO:0000256" key="1">
    <source>
        <dbReference type="SAM" id="Phobius"/>
    </source>
</evidence>
<proteinExistence type="predicted"/>
<sequence length="41" mass="4668">MHDGIDNIITTGIHFIIQGFSQLLNLYVTTLVLIKKCKSFM</sequence>
<accession>A0A2P2N0S8</accession>
<dbReference type="AlphaFoldDB" id="A0A2P2N0S8"/>
<keyword evidence="1" id="KW-0812">Transmembrane</keyword>
<keyword evidence="1" id="KW-1133">Transmembrane helix</keyword>
<keyword evidence="1" id="KW-0472">Membrane</keyword>
<name>A0A2P2N0S8_RHIMU</name>
<protein>
    <submittedName>
        <fullName evidence="2">Calcium-dependent protein kinase</fullName>
    </submittedName>
</protein>
<feature type="transmembrane region" description="Helical" evidence="1">
    <location>
        <begin position="12"/>
        <end position="34"/>
    </location>
</feature>
<organism evidence="2">
    <name type="scientific">Rhizophora mucronata</name>
    <name type="common">Asiatic mangrove</name>
    <dbReference type="NCBI Taxonomy" id="61149"/>
    <lineage>
        <taxon>Eukaryota</taxon>
        <taxon>Viridiplantae</taxon>
        <taxon>Streptophyta</taxon>
        <taxon>Embryophyta</taxon>
        <taxon>Tracheophyta</taxon>
        <taxon>Spermatophyta</taxon>
        <taxon>Magnoliopsida</taxon>
        <taxon>eudicotyledons</taxon>
        <taxon>Gunneridae</taxon>
        <taxon>Pentapetalae</taxon>
        <taxon>rosids</taxon>
        <taxon>fabids</taxon>
        <taxon>Malpighiales</taxon>
        <taxon>Rhizophoraceae</taxon>
        <taxon>Rhizophora</taxon>
    </lineage>
</organism>
<keyword evidence="2" id="KW-0808">Transferase</keyword>